<gene>
    <name evidence="2" type="ORF">TSIB3V08_LOCUS5840</name>
</gene>
<protein>
    <submittedName>
        <fullName evidence="2">Uncharacterized protein</fullName>
    </submittedName>
</protein>
<dbReference type="GO" id="GO:0051017">
    <property type="term" value="P:actin filament bundle assembly"/>
    <property type="evidence" value="ECO:0007669"/>
    <property type="project" value="TreeGrafter"/>
</dbReference>
<dbReference type="GO" id="GO:0005654">
    <property type="term" value="C:nucleoplasm"/>
    <property type="evidence" value="ECO:0007669"/>
    <property type="project" value="TreeGrafter"/>
</dbReference>
<dbReference type="PANTHER" id="PTHR14206:SF7">
    <property type="entry name" value="INSULIN RECEPTOR SUBSTRATE 53 KDA, ISOFORM A"/>
    <property type="match status" value="1"/>
</dbReference>
<dbReference type="GO" id="GO:0030838">
    <property type="term" value="P:positive regulation of actin filament polymerization"/>
    <property type="evidence" value="ECO:0007669"/>
    <property type="project" value="TreeGrafter"/>
</dbReference>
<feature type="compositionally biased region" description="Basic and acidic residues" evidence="1">
    <location>
        <begin position="12"/>
        <end position="25"/>
    </location>
</feature>
<dbReference type="InterPro" id="IPR027681">
    <property type="entry name" value="IRSp53/IRTKS/Pinkbar"/>
</dbReference>
<proteinExistence type="predicted"/>
<dbReference type="AlphaFoldDB" id="A0A7R9AW47"/>
<accession>A0A7R9AW47</accession>
<dbReference type="PANTHER" id="PTHR14206">
    <property type="entry name" value="BRAIN-SPECIFIC ANGIOGENESIS INHIBITOR 1-ASSOCIATED PROTEIN 2"/>
    <property type="match status" value="1"/>
</dbReference>
<dbReference type="EMBL" id="OC002352">
    <property type="protein sequence ID" value="CAD7261713.1"/>
    <property type="molecule type" value="Genomic_DNA"/>
</dbReference>
<feature type="region of interest" description="Disordered" evidence="1">
    <location>
        <begin position="12"/>
        <end position="43"/>
    </location>
</feature>
<organism evidence="2">
    <name type="scientific">Timema shepardi</name>
    <name type="common">Walking stick</name>
    <dbReference type="NCBI Taxonomy" id="629360"/>
    <lineage>
        <taxon>Eukaryota</taxon>
        <taxon>Metazoa</taxon>
        <taxon>Ecdysozoa</taxon>
        <taxon>Arthropoda</taxon>
        <taxon>Hexapoda</taxon>
        <taxon>Insecta</taxon>
        <taxon>Pterygota</taxon>
        <taxon>Neoptera</taxon>
        <taxon>Polyneoptera</taxon>
        <taxon>Phasmatodea</taxon>
        <taxon>Timematodea</taxon>
        <taxon>Timematoidea</taxon>
        <taxon>Timematidae</taxon>
        <taxon>Timema</taxon>
    </lineage>
</organism>
<dbReference type="InterPro" id="IPR027267">
    <property type="entry name" value="AH/BAR_dom_sf"/>
</dbReference>
<dbReference type="Gene3D" id="1.20.1270.60">
    <property type="entry name" value="Arfaptin homology (AH) domain/BAR domain"/>
    <property type="match status" value="1"/>
</dbReference>
<name>A0A7R9AW47_TIMSH</name>
<dbReference type="GO" id="GO:0005829">
    <property type="term" value="C:cytosol"/>
    <property type="evidence" value="ECO:0007669"/>
    <property type="project" value="TreeGrafter"/>
</dbReference>
<sequence length="190" mass="21703">MEGLGKVELEEVNPHLRGGRVENHLGKTTPSSPDRDSDLDLPVLSSRAQHDKRVSQLRHRGRSVKIVGSALMQIVEVYKEIQAQQMNIISLKNRIQPYRWTYKLGCQPFLARYFGDGDIWLKAFYVDLLVPLETNLEKDTKVVQAFSSTRSSARIQPFGSLSWIHTEQPVRRLRHAADDLKRITSIRVAS</sequence>
<dbReference type="GO" id="GO:0051764">
    <property type="term" value="P:actin crosslink formation"/>
    <property type="evidence" value="ECO:0007669"/>
    <property type="project" value="TreeGrafter"/>
</dbReference>
<dbReference type="SUPFAM" id="SSF103657">
    <property type="entry name" value="BAR/IMD domain-like"/>
    <property type="match status" value="1"/>
</dbReference>
<evidence type="ECO:0000256" key="1">
    <source>
        <dbReference type="SAM" id="MobiDB-lite"/>
    </source>
</evidence>
<reference evidence="2" key="1">
    <citation type="submission" date="2020-11" db="EMBL/GenBank/DDBJ databases">
        <authorList>
            <person name="Tran Van P."/>
        </authorList>
    </citation>
    <scope>NUCLEOTIDE SEQUENCE</scope>
</reference>
<evidence type="ECO:0000313" key="2">
    <source>
        <dbReference type="EMBL" id="CAD7261713.1"/>
    </source>
</evidence>